<dbReference type="PANTHER" id="PTHR47447:SF17">
    <property type="entry name" value="OS12G0638900 PROTEIN"/>
    <property type="match status" value="1"/>
</dbReference>
<evidence type="ECO:0000256" key="2">
    <source>
        <dbReference type="ARBA" id="ARBA00022737"/>
    </source>
</evidence>
<feature type="region of interest" description="Disordered" evidence="5">
    <location>
        <begin position="1"/>
        <end position="32"/>
    </location>
</feature>
<feature type="non-terminal residue" evidence="6">
    <location>
        <position position="1"/>
    </location>
</feature>
<evidence type="ECO:0000313" key="6">
    <source>
        <dbReference type="EMBL" id="KAF2085988.1"/>
    </source>
</evidence>
<reference evidence="6" key="1">
    <citation type="journal article" date="2020" name="Stud. Mycol.">
        <title>101 Dothideomycetes genomes: a test case for predicting lifestyles and emergence of pathogens.</title>
        <authorList>
            <person name="Haridas S."/>
            <person name="Albert R."/>
            <person name="Binder M."/>
            <person name="Bloem J."/>
            <person name="Labutti K."/>
            <person name="Salamov A."/>
            <person name="Andreopoulos B."/>
            <person name="Baker S."/>
            <person name="Barry K."/>
            <person name="Bills G."/>
            <person name="Bluhm B."/>
            <person name="Cannon C."/>
            <person name="Castanera R."/>
            <person name="Culley D."/>
            <person name="Daum C."/>
            <person name="Ezra D."/>
            <person name="Gonzalez J."/>
            <person name="Henrissat B."/>
            <person name="Kuo A."/>
            <person name="Liang C."/>
            <person name="Lipzen A."/>
            <person name="Lutzoni F."/>
            <person name="Magnuson J."/>
            <person name="Mondo S."/>
            <person name="Nolan M."/>
            <person name="Ohm R."/>
            <person name="Pangilinan J."/>
            <person name="Park H.-J."/>
            <person name="Ramirez L."/>
            <person name="Alfaro M."/>
            <person name="Sun H."/>
            <person name="Tritt A."/>
            <person name="Yoshinaga Y."/>
            <person name="Zwiers L.-H."/>
            <person name="Turgeon B."/>
            <person name="Goodwin S."/>
            <person name="Spatafora J."/>
            <person name="Crous P."/>
            <person name="Grigoriev I."/>
        </authorList>
    </citation>
    <scope>NUCLEOTIDE SEQUENCE</scope>
    <source>
        <strain evidence="6">CBS 121410</strain>
    </source>
</reference>
<keyword evidence="7" id="KW-1185">Reference proteome</keyword>
<dbReference type="PANTHER" id="PTHR47447">
    <property type="entry name" value="OS03G0856100 PROTEIN"/>
    <property type="match status" value="1"/>
</dbReference>
<feature type="compositionally biased region" description="Basic and acidic residues" evidence="5">
    <location>
        <begin position="1"/>
        <end position="20"/>
    </location>
</feature>
<dbReference type="Pfam" id="PF13812">
    <property type="entry name" value="PPR_3"/>
    <property type="match status" value="1"/>
</dbReference>
<dbReference type="EMBL" id="ML978727">
    <property type="protein sequence ID" value="KAF2085988.1"/>
    <property type="molecule type" value="Genomic_DNA"/>
</dbReference>
<evidence type="ECO:0000256" key="5">
    <source>
        <dbReference type="SAM" id="MobiDB-lite"/>
    </source>
</evidence>
<protein>
    <recommendedName>
        <fullName evidence="8">Pentatricopeptide repeat protein</fullName>
    </recommendedName>
</protein>
<evidence type="ECO:0000256" key="1">
    <source>
        <dbReference type="ARBA" id="ARBA00006192"/>
    </source>
</evidence>
<gene>
    <name evidence="6" type="ORF">K490DRAFT_23661</name>
</gene>
<dbReference type="OrthoDB" id="1908178at2759"/>
<comment type="function">
    <text evidence="3">Regulates mitochondrial small subunit maturation by controlling 15S rRNA 5'-end processing. Localizes to the 5' precursor of the 15S rRNA in a position that is subsequently occupied by mS47 in the mature yeast mtSSU. Uses structure and sequence-specific RNA recognition, binding to a single-stranded region of the precursor and specifically recognizing bases -6 to -1. The exchange of Ccm1 for mS47 is coupled to the irreversible removal of precursor rRNA that is accompanied by conformational changes of the mitoribosomal proteins uS5m and mS26. These conformational changes signal completion of 5'-end rRNA processing through protection of the mature 5'-end of the 15S rRNA and stabilization of mS47. The removal of the 5' precursor together with the dissociation of Ccm1 may be catalyzed by the 5'-3' exoribonuclease Pet127. Involved in the specific removal of group I introns in mitochondrial encoded transcripts.</text>
</comment>
<comment type="subunit">
    <text evidence="4">Binds to mitochondrial small subunit 15S rRNA.</text>
</comment>
<evidence type="ECO:0000256" key="4">
    <source>
        <dbReference type="ARBA" id="ARBA00044511"/>
    </source>
</evidence>
<feature type="non-terminal residue" evidence="6">
    <location>
        <position position="450"/>
    </location>
</feature>
<comment type="similarity">
    <text evidence="1">Belongs to the CCM1 family.</text>
</comment>
<evidence type="ECO:0008006" key="8">
    <source>
        <dbReference type="Google" id="ProtNLM"/>
    </source>
</evidence>
<accession>A0A9P4HU75</accession>
<comment type="caution">
    <text evidence="6">The sequence shown here is derived from an EMBL/GenBank/DDBJ whole genome shotgun (WGS) entry which is preliminary data.</text>
</comment>
<evidence type="ECO:0000313" key="7">
    <source>
        <dbReference type="Proteomes" id="UP000799776"/>
    </source>
</evidence>
<proteinExistence type="inferred from homology"/>
<dbReference type="InterPro" id="IPR011990">
    <property type="entry name" value="TPR-like_helical_dom_sf"/>
</dbReference>
<dbReference type="Gene3D" id="1.25.40.10">
    <property type="entry name" value="Tetratricopeptide repeat domain"/>
    <property type="match status" value="2"/>
</dbReference>
<dbReference type="AlphaFoldDB" id="A0A9P4HU75"/>
<name>A0A9P4HU75_9PEZI</name>
<keyword evidence="2" id="KW-0677">Repeat</keyword>
<organism evidence="6 7">
    <name type="scientific">Saccharata proteae CBS 121410</name>
    <dbReference type="NCBI Taxonomy" id="1314787"/>
    <lineage>
        <taxon>Eukaryota</taxon>
        <taxon>Fungi</taxon>
        <taxon>Dikarya</taxon>
        <taxon>Ascomycota</taxon>
        <taxon>Pezizomycotina</taxon>
        <taxon>Dothideomycetes</taxon>
        <taxon>Dothideomycetes incertae sedis</taxon>
        <taxon>Botryosphaeriales</taxon>
        <taxon>Saccharataceae</taxon>
        <taxon>Saccharata</taxon>
    </lineage>
</organism>
<dbReference type="InterPro" id="IPR002885">
    <property type="entry name" value="PPR_rpt"/>
</dbReference>
<dbReference type="Proteomes" id="UP000799776">
    <property type="component" value="Unassembled WGS sequence"/>
</dbReference>
<evidence type="ECO:0000256" key="3">
    <source>
        <dbReference type="ARBA" id="ARBA00044493"/>
    </source>
</evidence>
<dbReference type="Pfam" id="PF01535">
    <property type="entry name" value="PPR"/>
    <property type="match status" value="1"/>
</dbReference>
<sequence length="450" mass="51508">DERGGKSPRKEPGRRCDRLGRPWHNPWPAENGPGSIEELEIRAKIGELEKFLSMEEPQHEVIFEVYKSLPLPRVAYLPYHSIRKLTNVMAVVQYKRYDAMLRYLSIMDDMKAANIPIALADWTTAVNFAGSCFRQVTRAEVESALYVWREMEEEAGVKASNVTFNILFHLAWKAGKYALVEMLLKEMKKRNLTYDRYFRTDYIVYQGIRGNGDGVRQAYKDLVDSGEIVDTAVMNAVLTALISAGEATGAEQVFLRMKALAATRLQSITLPSPQPYNWRQMRDLGITLNRAAIAHRHDPEKRKDLQERAPIAPDVATYKILVDYHAQMAGNLDRVTELLAEMDRVYNLPIQGSFFFRLILGFSLHGGVRYTSWTLPRLEIIWSAFLLALDRGTEGFFLARPLVDTAVCAFAKCAGKERTMQAWEDVRVRWEPEEDDLKALEARLRKLFPL</sequence>